<evidence type="ECO:0000313" key="3">
    <source>
        <dbReference type="Proteomes" id="UP001054945"/>
    </source>
</evidence>
<dbReference type="EMBL" id="BPLR01011273">
    <property type="protein sequence ID" value="GIY45438.1"/>
    <property type="molecule type" value="Genomic_DNA"/>
</dbReference>
<name>A0AAV4TNB7_CAEEX</name>
<dbReference type="Proteomes" id="UP001054945">
    <property type="component" value="Unassembled WGS sequence"/>
</dbReference>
<feature type="region of interest" description="Disordered" evidence="1">
    <location>
        <begin position="1"/>
        <end position="56"/>
    </location>
</feature>
<feature type="non-terminal residue" evidence="2">
    <location>
        <position position="56"/>
    </location>
</feature>
<evidence type="ECO:0000313" key="2">
    <source>
        <dbReference type="EMBL" id="GIY45438.1"/>
    </source>
</evidence>
<feature type="compositionally biased region" description="Basic and acidic residues" evidence="1">
    <location>
        <begin position="45"/>
        <end position="56"/>
    </location>
</feature>
<organism evidence="2 3">
    <name type="scientific">Caerostris extrusa</name>
    <name type="common">Bark spider</name>
    <name type="synonym">Caerostris bankana</name>
    <dbReference type="NCBI Taxonomy" id="172846"/>
    <lineage>
        <taxon>Eukaryota</taxon>
        <taxon>Metazoa</taxon>
        <taxon>Ecdysozoa</taxon>
        <taxon>Arthropoda</taxon>
        <taxon>Chelicerata</taxon>
        <taxon>Arachnida</taxon>
        <taxon>Araneae</taxon>
        <taxon>Araneomorphae</taxon>
        <taxon>Entelegynae</taxon>
        <taxon>Araneoidea</taxon>
        <taxon>Araneidae</taxon>
        <taxon>Caerostris</taxon>
    </lineage>
</organism>
<sequence>MKDKAQNNQSANETFLTQLTSEIKMADASIPSTSGTQRTPTNNQEDEKPRRPTVEE</sequence>
<proteinExistence type="predicted"/>
<comment type="caution">
    <text evidence="2">The sequence shown here is derived from an EMBL/GenBank/DDBJ whole genome shotgun (WGS) entry which is preliminary data.</text>
</comment>
<keyword evidence="3" id="KW-1185">Reference proteome</keyword>
<evidence type="ECO:0000256" key="1">
    <source>
        <dbReference type="SAM" id="MobiDB-lite"/>
    </source>
</evidence>
<dbReference type="AlphaFoldDB" id="A0AAV4TNB7"/>
<gene>
    <name evidence="2" type="ORF">CEXT_264251</name>
</gene>
<reference evidence="2 3" key="1">
    <citation type="submission" date="2021-06" db="EMBL/GenBank/DDBJ databases">
        <title>Caerostris extrusa draft genome.</title>
        <authorList>
            <person name="Kono N."/>
            <person name="Arakawa K."/>
        </authorList>
    </citation>
    <scope>NUCLEOTIDE SEQUENCE [LARGE SCALE GENOMIC DNA]</scope>
</reference>
<accession>A0AAV4TNB7</accession>
<feature type="compositionally biased region" description="Polar residues" evidence="1">
    <location>
        <begin position="30"/>
        <end position="43"/>
    </location>
</feature>
<protein>
    <submittedName>
        <fullName evidence="2">Uncharacterized protein</fullName>
    </submittedName>
</protein>
<feature type="compositionally biased region" description="Polar residues" evidence="1">
    <location>
        <begin position="1"/>
        <end position="21"/>
    </location>
</feature>